<dbReference type="EMBL" id="CCKQ01018838">
    <property type="protein sequence ID" value="CDW90833.1"/>
    <property type="molecule type" value="Genomic_DNA"/>
</dbReference>
<protein>
    <submittedName>
        <fullName evidence="1">Uncharacterized protein</fullName>
    </submittedName>
</protein>
<proteinExistence type="predicted"/>
<dbReference type="OrthoDB" id="311825at2759"/>
<sequence length="165" mass="18788">MSNLQRTFNPKYSHYLGDGSGRDTYVIKNNGGLCIEAERAKKESPAFKYISDGSGRDSYVLINSGGLHSPSVYGAHKNVFQNTLRNSPKSFVSHTHTQQTRETVFQQKDQAQRLSTPKFVIDKRIMKNPSINRLEMKAAIIKHSQQQGIYQRIVNYHASRMIKNN</sequence>
<gene>
    <name evidence="1" type="primary">Contig8756.g9347</name>
    <name evidence="1" type="ORF">STYLEM_19980</name>
</gene>
<keyword evidence="2" id="KW-1185">Reference proteome</keyword>
<name>A0A078BB90_STYLE</name>
<dbReference type="AlphaFoldDB" id="A0A078BB90"/>
<accession>A0A078BB90</accession>
<dbReference type="OMA" id="QRIVNYH"/>
<reference evidence="1 2" key="1">
    <citation type="submission" date="2014-06" db="EMBL/GenBank/DDBJ databases">
        <authorList>
            <person name="Swart Estienne"/>
        </authorList>
    </citation>
    <scope>NUCLEOTIDE SEQUENCE [LARGE SCALE GENOMIC DNA]</scope>
    <source>
        <strain evidence="1 2">130c</strain>
    </source>
</reference>
<dbReference type="InParanoid" id="A0A078BB90"/>
<dbReference type="Proteomes" id="UP000039865">
    <property type="component" value="Unassembled WGS sequence"/>
</dbReference>
<evidence type="ECO:0000313" key="2">
    <source>
        <dbReference type="Proteomes" id="UP000039865"/>
    </source>
</evidence>
<evidence type="ECO:0000313" key="1">
    <source>
        <dbReference type="EMBL" id="CDW90833.1"/>
    </source>
</evidence>
<organism evidence="1 2">
    <name type="scientific">Stylonychia lemnae</name>
    <name type="common">Ciliate</name>
    <dbReference type="NCBI Taxonomy" id="5949"/>
    <lineage>
        <taxon>Eukaryota</taxon>
        <taxon>Sar</taxon>
        <taxon>Alveolata</taxon>
        <taxon>Ciliophora</taxon>
        <taxon>Intramacronucleata</taxon>
        <taxon>Spirotrichea</taxon>
        <taxon>Stichotrichia</taxon>
        <taxon>Sporadotrichida</taxon>
        <taxon>Oxytrichidae</taxon>
        <taxon>Stylonychinae</taxon>
        <taxon>Stylonychia</taxon>
    </lineage>
</organism>